<evidence type="ECO:0000256" key="4">
    <source>
        <dbReference type="ARBA" id="ARBA00022598"/>
    </source>
</evidence>
<reference evidence="12 13" key="1">
    <citation type="submission" date="2023-11" db="EMBL/GenBank/DDBJ databases">
        <title>MicrobeMod: A computational toolkit for identifying prokaryotic methylation and restriction-modification with nanopore sequencing.</title>
        <authorList>
            <person name="Crits-Christoph A."/>
            <person name="Kang S.C."/>
            <person name="Lee H."/>
            <person name="Ostrov N."/>
        </authorList>
    </citation>
    <scope>NUCLEOTIDE SEQUENCE [LARGE SCALE GENOMIC DNA]</scope>
    <source>
        <strain evidence="12 13">ATCC BAA-2732</strain>
    </source>
</reference>
<dbReference type="InterPro" id="IPR006195">
    <property type="entry name" value="aa-tRNA-synth_II"/>
</dbReference>
<evidence type="ECO:0000256" key="6">
    <source>
        <dbReference type="ARBA" id="ARBA00022840"/>
    </source>
</evidence>
<evidence type="ECO:0000313" key="13">
    <source>
        <dbReference type="Proteomes" id="UP001272773"/>
    </source>
</evidence>
<evidence type="ECO:0000256" key="8">
    <source>
        <dbReference type="ARBA" id="ARBA00023146"/>
    </source>
</evidence>
<dbReference type="CDD" id="cd00773">
    <property type="entry name" value="HisRS-like_core"/>
    <property type="match status" value="1"/>
</dbReference>
<name>A0ABU4QD62_9GAMM</name>
<keyword evidence="13" id="KW-1185">Reference proteome</keyword>
<dbReference type="Proteomes" id="UP001272773">
    <property type="component" value="Unassembled WGS sequence"/>
</dbReference>
<proteinExistence type="inferred from homology"/>
<keyword evidence="6 10" id="KW-0067">ATP-binding</keyword>
<dbReference type="InterPro" id="IPR004154">
    <property type="entry name" value="Anticodon-bd"/>
</dbReference>
<comment type="similarity">
    <text evidence="1 10">Belongs to the class-II aminoacyl-tRNA synthetase family.</text>
</comment>
<keyword evidence="7 10" id="KW-0648">Protein biosynthesis</keyword>
<dbReference type="InterPro" id="IPR033656">
    <property type="entry name" value="HisRS_anticodon"/>
</dbReference>
<evidence type="ECO:0000256" key="9">
    <source>
        <dbReference type="ARBA" id="ARBA00047639"/>
    </source>
</evidence>
<sequence>MAKQIQAIRGMNDILPTQSPVWQKVEAVLRASVASFGYSEIRTPIVENTDLFKRSIGEVTDIVEKEMYTFADRNGDSLTLRPEGTASTVRAGNEHGLLYNQEQRLWYMGPMFRHERPQKGRYRQFHQFGVEVYGIKSADIDAEVLMLSASLWQKLGLTDHVSLELNTLGDSDERAAYREALVAFLEQHKDKLDEDSQRRMYSNPLRVLDSKDQQVQALLADAPALMDYLGEDSKAHFARLCELLEAVGIQYRVNPRLVRGLDYYNRTVFEWVTDSLGAQGTVLAGGRYDGLVSQLGGKETPAVGFAMGLERIVLLLETLELNADVAAEVDVYVTAMGDDCVIEAMKIAQELREKLPKLKVMSHCGGGNFKKQMKRADKSGAGFALIIGETELANNKVAVKPLRGDGAQQDVERQALADYLAELIK</sequence>
<comment type="subcellular location">
    <subcellularLocation>
        <location evidence="10">Cytoplasm</location>
    </subcellularLocation>
</comment>
<organism evidence="12 13">
    <name type="scientific">Shewanella indica</name>
    <dbReference type="NCBI Taxonomy" id="768528"/>
    <lineage>
        <taxon>Bacteria</taxon>
        <taxon>Pseudomonadati</taxon>
        <taxon>Pseudomonadota</taxon>
        <taxon>Gammaproteobacteria</taxon>
        <taxon>Alteromonadales</taxon>
        <taxon>Shewanellaceae</taxon>
        <taxon>Shewanella</taxon>
    </lineage>
</organism>
<dbReference type="HAMAP" id="MF_00127">
    <property type="entry name" value="His_tRNA_synth"/>
    <property type="match status" value="1"/>
</dbReference>
<gene>
    <name evidence="10 12" type="primary">hisS</name>
    <name evidence="12" type="ORF">SIL79_13540</name>
</gene>
<evidence type="ECO:0000256" key="10">
    <source>
        <dbReference type="HAMAP-Rule" id="MF_00127"/>
    </source>
</evidence>
<dbReference type="CDD" id="cd00859">
    <property type="entry name" value="HisRS_anticodon"/>
    <property type="match status" value="1"/>
</dbReference>
<evidence type="ECO:0000256" key="2">
    <source>
        <dbReference type="ARBA" id="ARBA00011738"/>
    </source>
</evidence>
<evidence type="ECO:0000313" key="12">
    <source>
        <dbReference type="EMBL" id="MDX6017347.1"/>
    </source>
</evidence>
<dbReference type="Pfam" id="PF13393">
    <property type="entry name" value="tRNA-synt_His"/>
    <property type="match status" value="1"/>
</dbReference>
<dbReference type="PROSITE" id="PS50862">
    <property type="entry name" value="AA_TRNA_LIGASE_II"/>
    <property type="match status" value="1"/>
</dbReference>
<dbReference type="InterPro" id="IPR045864">
    <property type="entry name" value="aa-tRNA-synth_II/BPL/LPL"/>
</dbReference>
<dbReference type="Pfam" id="PF03129">
    <property type="entry name" value="HGTP_anticodon"/>
    <property type="match status" value="1"/>
</dbReference>
<dbReference type="PIRSF" id="PIRSF001549">
    <property type="entry name" value="His-tRNA_synth"/>
    <property type="match status" value="1"/>
</dbReference>
<comment type="catalytic activity">
    <reaction evidence="9 10">
        <text>tRNA(His) + L-histidine + ATP = L-histidyl-tRNA(His) + AMP + diphosphate + H(+)</text>
        <dbReference type="Rhea" id="RHEA:17313"/>
        <dbReference type="Rhea" id="RHEA-COMP:9665"/>
        <dbReference type="Rhea" id="RHEA-COMP:9689"/>
        <dbReference type="ChEBI" id="CHEBI:15378"/>
        <dbReference type="ChEBI" id="CHEBI:30616"/>
        <dbReference type="ChEBI" id="CHEBI:33019"/>
        <dbReference type="ChEBI" id="CHEBI:57595"/>
        <dbReference type="ChEBI" id="CHEBI:78442"/>
        <dbReference type="ChEBI" id="CHEBI:78527"/>
        <dbReference type="ChEBI" id="CHEBI:456215"/>
        <dbReference type="EC" id="6.1.1.21"/>
    </reaction>
</comment>
<dbReference type="SUPFAM" id="SSF52954">
    <property type="entry name" value="Class II aaRS ABD-related"/>
    <property type="match status" value="1"/>
</dbReference>
<dbReference type="InterPro" id="IPR036621">
    <property type="entry name" value="Anticodon-bd_dom_sf"/>
</dbReference>
<dbReference type="InterPro" id="IPR015807">
    <property type="entry name" value="His-tRNA-ligase"/>
</dbReference>
<dbReference type="SUPFAM" id="SSF55681">
    <property type="entry name" value="Class II aaRS and biotin synthetases"/>
    <property type="match status" value="1"/>
</dbReference>
<evidence type="ECO:0000256" key="3">
    <source>
        <dbReference type="ARBA" id="ARBA00022490"/>
    </source>
</evidence>
<comment type="caution">
    <text evidence="12">The sequence shown here is derived from an EMBL/GenBank/DDBJ whole genome shotgun (WGS) entry which is preliminary data.</text>
</comment>
<dbReference type="GeneID" id="88624550"/>
<evidence type="ECO:0000256" key="7">
    <source>
        <dbReference type="ARBA" id="ARBA00022917"/>
    </source>
</evidence>
<dbReference type="GO" id="GO:0004821">
    <property type="term" value="F:histidine-tRNA ligase activity"/>
    <property type="evidence" value="ECO:0007669"/>
    <property type="project" value="UniProtKB-EC"/>
</dbReference>
<protein>
    <recommendedName>
        <fullName evidence="10">Histidine--tRNA ligase</fullName>
        <ecNumber evidence="10">6.1.1.21</ecNumber>
    </recommendedName>
    <alternativeName>
        <fullName evidence="10">Histidyl-tRNA synthetase</fullName>
        <shortName evidence="10">HisRS</shortName>
    </alternativeName>
</protein>
<dbReference type="InterPro" id="IPR004516">
    <property type="entry name" value="HisRS/HisZ"/>
</dbReference>
<dbReference type="InterPro" id="IPR041715">
    <property type="entry name" value="HisRS-like_core"/>
</dbReference>
<dbReference type="EMBL" id="JAWXXR010000001">
    <property type="protein sequence ID" value="MDX6017347.1"/>
    <property type="molecule type" value="Genomic_DNA"/>
</dbReference>
<dbReference type="EC" id="6.1.1.21" evidence="10"/>
<evidence type="ECO:0000256" key="1">
    <source>
        <dbReference type="ARBA" id="ARBA00008226"/>
    </source>
</evidence>
<dbReference type="PANTHER" id="PTHR43707:SF1">
    <property type="entry name" value="HISTIDINE--TRNA LIGASE, MITOCHONDRIAL-RELATED"/>
    <property type="match status" value="1"/>
</dbReference>
<comment type="subunit">
    <text evidence="2 10">Homodimer.</text>
</comment>
<evidence type="ECO:0000256" key="5">
    <source>
        <dbReference type="ARBA" id="ARBA00022741"/>
    </source>
</evidence>
<accession>A0ABU4QD62</accession>
<dbReference type="NCBIfam" id="TIGR00442">
    <property type="entry name" value="hisS"/>
    <property type="match status" value="1"/>
</dbReference>
<keyword evidence="3 10" id="KW-0963">Cytoplasm</keyword>
<keyword evidence="4 10" id="KW-0436">Ligase</keyword>
<keyword evidence="5 10" id="KW-0547">Nucleotide-binding</keyword>
<dbReference type="PANTHER" id="PTHR43707">
    <property type="entry name" value="HISTIDYL-TRNA SYNTHETASE"/>
    <property type="match status" value="1"/>
</dbReference>
<feature type="domain" description="Aminoacyl-transfer RNA synthetases class-II family profile" evidence="11">
    <location>
        <begin position="1"/>
        <end position="356"/>
    </location>
</feature>
<keyword evidence="8 10" id="KW-0030">Aminoacyl-tRNA synthetase</keyword>
<dbReference type="Gene3D" id="3.40.50.800">
    <property type="entry name" value="Anticodon-binding domain"/>
    <property type="match status" value="1"/>
</dbReference>
<dbReference type="RefSeq" id="WP_039035072.1">
    <property type="nucleotide sequence ID" value="NZ_JAVMLF010000001.1"/>
</dbReference>
<evidence type="ECO:0000259" key="11">
    <source>
        <dbReference type="PROSITE" id="PS50862"/>
    </source>
</evidence>
<dbReference type="Gene3D" id="3.30.930.10">
    <property type="entry name" value="Bira Bifunctional Protein, Domain 2"/>
    <property type="match status" value="1"/>
</dbReference>